<keyword evidence="2" id="KW-1185">Reference proteome</keyword>
<accession>A0A098TKQ1</accession>
<reference evidence="1 2" key="1">
    <citation type="journal article" date="2014" name="Mol. Ecol.">
        <title>Evolution of Synechococcus.</title>
        <authorList>
            <person name="Dvorak P."/>
            <person name="Casamatta D."/>
            <person name="Hasler P."/>
            <person name="Poulickova A."/>
            <person name="Ondrej V."/>
            <person name="Sanges R."/>
        </authorList>
    </citation>
    <scope>NUCLEOTIDE SEQUENCE [LARGE SCALE GENOMIC DNA]</scope>
    <source>
        <strain evidence="1 2">CAUP A 1101</strain>
    </source>
</reference>
<dbReference type="EMBL" id="JJML01000083">
    <property type="protein sequence ID" value="KGF71413.1"/>
    <property type="molecule type" value="Genomic_DNA"/>
</dbReference>
<organism evidence="1 2">
    <name type="scientific">Neosynechococcus sphagnicola sy1</name>
    <dbReference type="NCBI Taxonomy" id="1497020"/>
    <lineage>
        <taxon>Bacteria</taxon>
        <taxon>Bacillati</taxon>
        <taxon>Cyanobacteriota</taxon>
        <taxon>Cyanophyceae</taxon>
        <taxon>Neosynechococcales</taxon>
        <taxon>Neosynechococcaceae</taxon>
        <taxon>Neosynechococcus</taxon>
    </lineage>
</organism>
<dbReference type="RefSeq" id="WP_036536899.1">
    <property type="nucleotide sequence ID" value="NZ_JJML01000083.1"/>
</dbReference>
<dbReference type="OrthoDB" id="423288at2"/>
<gene>
    <name evidence="1" type="ORF">DO97_20710</name>
</gene>
<evidence type="ECO:0000313" key="1">
    <source>
        <dbReference type="EMBL" id="KGF71413.1"/>
    </source>
</evidence>
<name>A0A098TKQ1_9CYAN</name>
<proteinExistence type="predicted"/>
<evidence type="ECO:0000313" key="2">
    <source>
        <dbReference type="Proteomes" id="UP000030170"/>
    </source>
</evidence>
<sequence>MTLTQTNTTESITTSQKETLAKLYLEGKPAEISDETIAQLCDWLMDEFHQLPLNLQFSDYMRYINAEEMFADIEQNHLWVSADSYDSSVYPNPIYGFIFQGMHDYDHYLTHTDFSLEGEIKAYNFAAKRLPSLEIQKILYSEIVLRSAAYLFLGQAAAPKIVFP</sequence>
<comment type="caution">
    <text evidence="1">The sequence shown here is derived from an EMBL/GenBank/DDBJ whole genome shotgun (WGS) entry which is preliminary data.</text>
</comment>
<protein>
    <submittedName>
        <fullName evidence="1">Transposase</fullName>
    </submittedName>
</protein>
<dbReference type="Proteomes" id="UP000030170">
    <property type="component" value="Unassembled WGS sequence"/>
</dbReference>
<dbReference type="AlphaFoldDB" id="A0A098TKQ1"/>